<dbReference type="InterPro" id="IPR007111">
    <property type="entry name" value="NACHT_NTPase"/>
</dbReference>
<dbReference type="PROSITE" id="PS50305">
    <property type="entry name" value="SIRTUIN"/>
    <property type="match status" value="1"/>
</dbReference>
<evidence type="ECO:0000259" key="4">
    <source>
        <dbReference type="PROSITE" id="PS50305"/>
    </source>
</evidence>
<dbReference type="InterPro" id="IPR027417">
    <property type="entry name" value="P-loop_NTPase"/>
</dbReference>
<feature type="domain" description="Deacetylase sirtuin-type" evidence="4">
    <location>
        <begin position="1"/>
        <end position="260"/>
    </location>
</feature>
<dbReference type="Gene3D" id="3.40.50.300">
    <property type="entry name" value="P-loop containing nucleotide triphosphate hydrolases"/>
    <property type="match status" value="1"/>
</dbReference>
<organism evidence="6 7">
    <name type="scientific">Streptomyces genisteinicus</name>
    <dbReference type="NCBI Taxonomy" id="2768068"/>
    <lineage>
        <taxon>Bacteria</taxon>
        <taxon>Bacillati</taxon>
        <taxon>Actinomycetota</taxon>
        <taxon>Actinomycetes</taxon>
        <taxon>Kitasatosporales</taxon>
        <taxon>Streptomycetaceae</taxon>
        <taxon>Streptomyces</taxon>
    </lineage>
</organism>
<dbReference type="PROSITE" id="PS50837">
    <property type="entry name" value="NACHT"/>
    <property type="match status" value="1"/>
</dbReference>
<dbReference type="SUPFAM" id="SSF52467">
    <property type="entry name" value="DHS-like NAD/FAD-binding domain"/>
    <property type="match status" value="1"/>
</dbReference>
<dbReference type="InterPro" id="IPR029035">
    <property type="entry name" value="DHS-like_NAD/FAD-binding_dom"/>
</dbReference>
<accession>A0A7H0I0P1</accession>
<proteinExistence type="predicted"/>
<gene>
    <name evidence="6" type="ORF">IAG43_27790</name>
</gene>
<evidence type="ECO:0000256" key="1">
    <source>
        <dbReference type="ARBA" id="ARBA00023027"/>
    </source>
</evidence>
<feature type="domain" description="NACHT" evidence="5">
    <location>
        <begin position="453"/>
        <end position="583"/>
    </location>
</feature>
<dbReference type="SUPFAM" id="SSF52540">
    <property type="entry name" value="P-loop containing nucleoside triphosphate hydrolases"/>
    <property type="match status" value="1"/>
</dbReference>
<dbReference type="Pfam" id="PF05729">
    <property type="entry name" value="NACHT"/>
    <property type="match status" value="1"/>
</dbReference>
<evidence type="ECO:0000256" key="3">
    <source>
        <dbReference type="SAM" id="Coils"/>
    </source>
</evidence>
<dbReference type="RefSeq" id="WP_187743416.1">
    <property type="nucleotide sequence ID" value="NZ_CP060825.1"/>
</dbReference>
<dbReference type="Pfam" id="PF13289">
    <property type="entry name" value="SIR2_2"/>
    <property type="match status" value="1"/>
</dbReference>
<dbReference type="KEGG" id="sgj:IAG43_27790"/>
<evidence type="ECO:0000256" key="2">
    <source>
        <dbReference type="PROSITE-ProRule" id="PRU00236"/>
    </source>
</evidence>
<keyword evidence="1" id="KW-0520">NAD</keyword>
<evidence type="ECO:0000313" key="7">
    <source>
        <dbReference type="Proteomes" id="UP000516230"/>
    </source>
</evidence>
<keyword evidence="7" id="KW-1185">Reference proteome</keyword>
<dbReference type="EMBL" id="CP060825">
    <property type="protein sequence ID" value="QNP66357.1"/>
    <property type="molecule type" value="Genomic_DNA"/>
</dbReference>
<evidence type="ECO:0000259" key="5">
    <source>
        <dbReference type="PROSITE" id="PS50837"/>
    </source>
</evidence>
<sequence>MSAYEIPLELAEQFGRGNGVVFVGAGLSKGAGLPDWQGLIDGLVEELPGCPPGADHRDIAAYYELEYGRNRLVQRIRDRLDTLHLQPTRVHHALAALPVQLLVTTNFDDLLEQTYRLERKPCTTVTRAVDAGFWSSDRTQIVKIHGDLAIPESIVITSGDYEGIATDRPTLIRLLGATLQTRTVLFLGYSLADPDLRILLRQLKQESGDYARNLYSVQFDAPPLAVKDLERRGVRVVNLSLAGRTPGETLLTWLTELRERALRYGTPAPEPTPAGPSGGASDHRLADEVSGLLKAMGYAVTGLRRSPGVVDFQASKRSEGSEILRSFRCVEGSVGSGHVDGALALRSAEPDSEVWIVAYRSGVVTAQARARAEADRKTRIMSIAQFYRTMLNIDAYVNRLLEEYEEEKIDGRWVDLACEVPQYDRLRSAPMSTDTFDDVEEFLDVWIDTPGRNHMSILGDFGTGKTWLCRHYAALLARRYLEDCEHNRVPILISLRDRSRGDSVNIQELITDTLVNDYGVHLPGGYKTFQFLNRHDSLVLILDGFDEMQARLDDLATVRNFDELAKVVEPHANCKAILTCRSSYFRTDLEEREVLAGEGLQRINLRERPNFEILHLLPFGEEQILASLGKLVGDQAERYYEDMRQVYDLVNLAQRPILLAMIAATLPRLVGHARVNSSTLYETYTDEWMRKNLVEQRSIMDSREVKSLMQQLAWSMFLRETASVHYSELPRTLLDFLSSGHSTFVHNYEHDVRTQSFLQRDNAGFYSFAHKSFMEFFIAQRIFASICASDSGELAEAQTSHETDQFIKDLLLREPEHIGTMVEWMNTGEEVVLRVNAAGILAKTGDTRITSDVIALLDRDKAVRHLYLTAVVFRVLEVRWEAAARLASEPNGRRLPHLLTLTSDQLTTVATRFCTEALNPRDAVARWLSLRLLEQVMDVARDEIRAMLRKAAEQEDIGENRALIDAMGSTLEREA</sequence>
<feature type="coiled-coil region" evidence="3">
    <location>
        <begin position="930"/>
        <end position="957"/>
    </location>
</feature>
<dbReference type="InterPro" id="IPR026590">
    <property type="entry name" value="Ssirtuin_cat_dom"/>
</dbReference>
<reference evidence="6 7" key="1">
    <citation type="submission" date="2020-08" db="EMBL/GenBank/DDBJ databases">
        <title>A novel species.</title>
        <authorList>
            <person name="Gao J."/>
        </authorList>
    </citation>
    <scope>NUCLEOTIDE SEQUENCE [LARGE SCALE GENOMIC DNA]</scope>
    <source>
        <strain evidence="6 7">CRPJ-33</strain>
    </source>
</reference>
<name>A0A7H0I0P1_9ACTN</name>
<dbReference type="Proteomes" id="UP000516230">
    <property type="component" value="Chromosome"/>
</dbReference>
<dbReference type="Gene3D" id="3.40.50.1220">
    <property type="entry name" value="TPP-binding domain"/>
    <property type="match status" value="1"/>
</dbReference>
<evidence type="ECO:0000313" key="6">
    <source>
        <dbReference type="EMBL" id="QNP66357.1"/>
    </source>
</evidence>
<comment type="caution">
    <text evidence="2">Lacks conserved residue(s) required for the propagation of feature annotation.</text>
</comment>
<keyword evidence="3" id="KW-0175">Coiled coil</keyword>
<dbReference type="AlphaFoldDB" id="A0A7H0I0P1"/>
<protein>
    <submittedName>
        <fullName evidence="6">SIR2 family protein</fullName>
    </submittedName>
</protein>